<evidence type="ECO:0000259" key="1">
    <source>
        <dbReference type="Pfam" id="PF01656"/>
    </source>
</evidence>
<dbReference type="Gene3D" id="3.40.50.300">
    <property type="entry name" value="P-loop containing nucleotide triphosphate hydrolases"/>
    <property type="match status" value="1"/>
</dbReference>
<reference evidence="2" key="1">
    <citation type="submission" date="2021-06" db="EMBL/GenBank/DDBJ databases">
        <title>Halomicroarcula sp. F24A a new haloarchaeum isolated from saline soil.</title>
        <authorList>
            <person name="Duran-Viseras A."/>
            <person name="Sanchez-Porro C."/>
            <person name="Ventosa A."/>
        </authorList>
    </citation>
    <scope>NUCLEOTIDE SEQUENCE</scope>
    <source>
        <strain evidence="2">F24A</strain>
    </source>
</reference>
<dbReference type="GO" id="GO:0005524">
    <property type="term" value="F:ATP binding"/>
    <property type="evidence" value="ECO:0007669"/>
    <property type="project" value="TreeGrafter"/>
</dbReference>
<dbReference type="SUPFAM" id="SSF52540">
    <property type="entry name" value="P-loop containing nucleoside triphosphate hydrolases"/>
    <property type="match status" value="1"/>
</dbReference>
<dbReference type="GO" id="GO:0009898">
    <property type="term" value="C:cytoplasmic side of plasma membrane"/>
    <property type="evidence" value="ECO:0007669"/>
    <property type="project" value="TreeGrafter"/>
</dbReference>
<dbReference type="RefSeq" id="WP_220589449.1">
    <property type="nucleotide sequence ID" value="NZ_RKLQ01000003.1"/>
</dbReference>
<organism evidence="2 3">
    <name type="scientific">Haloarcula salinisoli</name>
    <dbReference type="NCBI Taxonomy" id="2487746"/>
    <lineage>
        <taxon>Archaea</taxon>
        <taxon>Methanobacteriati</taxon>
        <taxon>Methanobacteriota</taxon>
        <taxon>Stenosarchaea group</taxon>
        <taxon>Halobacteria</taxon>
        <taxon>Halobacteriales</taxon>
        <taxon>Haloarculaceae</taxon>
        <taxon>Haloarcula</taxon>
    </lineage>
</organism>
<dbReference type="PANTHER" id="PTHR43384">
    <property type="entry name" value="SEPTUM SITE-DETERMINING PROTEIN MIND HOMOLOG, CHLOROPLASTIC-RELATED"/>
    <property type="match status" value="1"/>
</dbReference>
<dbReference type="InterPro" id="IPR050625">
    <property type="entry name" value="ParA/MinD_ATPase"/>
</dbReference>
<dbReference type="InterPro" id="IPR002586">
    <property type="entry name" value="CobQ/CobB/MinD/ParA_Nub-bd_dom"/>
</dbReference>
<dbReference type="PANTHER" id="PTHR43384:SF10">
    <property type="entry name" value="ATPASE INVOLVED IN CHROMOSOME PARTITIONING, PARA_MIND FAMILY"/>
    <property type="match status" value="1"/>
</dbReference>
<dbReference type="EMBL" id="RKLQ01000003">
    <property type="protein sequence ID" value="MBX0305205.1"/>
    <property type="molecule type" value="Genomic_DNA"/>
</dbReference>
<proteinExistence type="predicted"/>
<dbReference type="GO" id="GO:0016887">
    <property type="term" value="F:ATP hydrolysis activity"/>
    <property type="evidence" value="ECO:0007669"/>
    <property type="project" value="TreeGrafter"/>
</dbReference>
<protein>
    <submittedName>
        <fullName evidence="2">P-loop NTPase</fullName>
    </submittedName>
</protein>
<keyword evidence="3" id="KW-1185">Reference proteome</keyword>
<evidence type="ECO:0000313" key="2">
    <source>
        <dbReference type="EMBL" id="MBX0305205.1"/>
    </source>
</evidence>
<name>A0A8J7YFS5_9EURY</name>
<dbReference type="InterPro" id="IPR027417">
    <property type="entry name" value="P-loop_NTPase"/>
</dbReference>
<gene>
    <name evidence="2" type="ORF">EGD98_16190</name>
</gene>
<dbReference type="GO" id="GO:0005829">
    <property type="term" value="C:cytosol"/>
    <property type="evidence" value="ECO:0007669"/>
    <property type="project" value="TreeGrafter"/>
</dbReference>
<feature type="domain" description="CobQ/CobB/MinD/ParA nucleotide binding" evidence="1">
    <location>
        <begin position="3"/>
        <end position="199"/>
    </location>
</feature>
<comment type="caution">
    <text evidence="2">The sequence shown here is derived from an EMBL/GenBank/DDBJ whole genome shotgun (WGS) entry which is preliminary data.</text>
</comment>
<dbReference type="Proteomes" id="UP000783863">
    <property type="component" value="Unassembled WGS sequence"/>
</dbReference>
<accession>A0A8J7YFS5</accession>
<sequence>MRLAVSGGKGGVGKTTVSMNLGVELNAVVVDGDLTNADLPQTTGPDLHDVLAGRADPSEALVEFNSLTVLPCGRSLEGARASDLSKLESVVETLERRHGNVLIDSPAGLARDVGTILELADATVLVTTPEPTALADAAKTKELALDLDTPIAAVALNKVHSEGDAVQSSLEEVQDRFNASAVAIPEQTAIAESQERDRLITEYAPENPATEQFAELGWILQRNREWTSS</sequence>
<evidence type="ECO:0000313" key="3">
    <source>
        <dbReference type="Proteomes" id="UP000783863"/>
    </source>
</evidence>
<dbReference type="AlphaFoldDB" id="A0A8J7YFS5"/>
<dbReference type="GO" id="GO:0051782">
    <property type="term" value="P:negative regulation of cell division"/>
    <property type="evidence" value="ECO:0007669"/>
    <property type="project" value="TreeGrafter"/>
</dbReference>
<dbReference type="Pfam" id="PF01656">
    <property type="entry name" value="CbiA"/>
    <property type="match status" value="1"/>
</dbReference>